<keyword evidence="9" id="KW-1133">Transmembrane helix</keyword>
<name>A0AAV8SDP0_9ROSI</name>
<dbReference type="InterPro" id="IPR001128">
    <property type="entry name" value="Cyt_P450"/>
</dbReference>
<dbReference type="PRINTS" id="PR00385">
    <property type="entry name" value="P450"/>
</dbReference>
<keyword evidence="3 8" id="KW-0349">Heme</keyword>
<comment type="similarity">
    <text evidence="2">Belongs to the cytochrome P450 family.</text>
</comment>
<organism evidence="10 11">
    <name type="scientific">Erythroxylum novogranatense</name>
    <dbReference type="NCBI Taxonomy" id="1862640"/>
    <lineage>
        <taxon>Eukaryota</taxon>
        <taxon>Viridiplantae</taxon>
        <taxon>Streptophyta</taxon>
        <taxon>Embryophyta</taxon>
        <taxon>Tracheophyta</taxon>
        <taxon>Spermatophyta</taxon>
        <taxon>Magnoliopsida</taxon>
        <taxon>eudicotyledons</taxon>
        <taxon>Gunneridae</taxon>
        <taxon>Pentapetalae</taxon>
        <taxon>rosids</taxon>
        <taxon>fabids</taxon>
        <taxon>Malpighiales</taxon>
        <taxon>Erythroxylaceae</taxon>
        <taxon>Erythroxylum</taxon>
    </lineage>
</organism>
<dbReference type="GO" id="GO:0020037">
    <property type="term" value="F:heme binding"/>
    <property type="evidence" value="ECO:0007669"/>
    <property type="project" value="InterPro"/>
</dbReference>
<dbReference type="Pfam" id="PF00067">
    <property type="entry name" value="p450"/>
    <property type="match status" value="1"/>
</dbReference>
<keyword evidence="9" id="KW-0812">Transmembrane</keyword>
<feature type="binding site" description="axial binding residue" evidence="8">
    <location>
        <position position="446"/>
    </location>
    <ligand>
        <name>heme</name>
        <dbReference type="ChEBI" id="CHEBI:30413"/>
    </ligand>
    <ligandPart>
        <name>Fe</name>
        <dbReference type="ChEBI" id="CHEBI:18248"/>
    </ligandPart>
</feature>
<dbReference type="SUPFAM" id="SSF48264">
    <property type="entry name" value="Cytochrome P450"/>
    <property type="match status" value="1"/>
</dbReference>
<dbReference type="AlphaFoldDB" id="A0AAV8SDP0"/>
<evidence type="ECO:0008006" key="12">
    <source>
        <dbReference type="Google" id="ProtNLM"/>
    </source>
</evidence>
<evidence type="ECO:0000256" key="8">
    <source>
        <dbReference type="PIRSR" id="PIRSR602403-1"/>
    </source>
</evidence>
<dbReference type="CDD" id="cd11064">
    <property type="entry name" value="CYP86A"/>
    <property type="match status" value="1"/>
</dbReference>
<dbReference type="GO" id="GO:0004497">
    <property type="term" value="F:monooxygenase activity"/>
    <property type="evidence" value="ECO:0007669"/>
    <property type="project" value="UniProtKB-KW"/>
</dbReference>
<accession>A0AAV8SDP0</accession>
<dbReference type="PANTHER" id="PTHR24296">
    <property type="entry name" value="CYTOCHROME P450"/>
    <property type="match status" value="1"/>
</dbReference>
<dbReference type="InterPro" id="IPR002403">
    <property type="entry name" value="Cyt_P450_E_grp-IV"/>
</dbReference>
<comment type="caution">
    <text evidence="10">The sequence shown here is derived from an EMBL/GenBank/DDBJ whole genome shotgun (WGS) entry which is preliminary data.</text>
</comment>
<dbReference type="GO" id="GO:0005506">
    <property type="term" value="F:iron ion binding"/>
    <property type="evidence" value="ECO:0007669"/>
    <property type="project" value="InterPro"/>
</dbReference>
<dbReference type="InterPro" id="IPR036396">
    <property type="entry name" value="Cyt_P450_sf"/>
</dbReference>
<evidence type="ECO:0000256" key="6">
    <source>
        <dbReference type="ARBA" id="ARBA00023004"/>
    </source>
</evidence>
<evidence type="ECO:0000256" key="1">
    <source>
        <dbReference type="ARBA" id="ARBA00001971"/>
    </source>
</evidence>
<evidence type="ECO:0000256" key="5">
    <source>
        <dbReference type="ARBA" id="ARBA00023002"/>
    </source>
</evidence>
<reference evidence="10 11" key="1">
    <citation type="submission" date="2021-09" db="EMBL/GenBank/DDBJ databases">
        <title>Genomic insights and catalytic innovation underlie evolution of tropane alkaloids biosynthesis.</title>
        <authorList>
            <person name="Wang Y.-J."/>
            <person name="Tian T."/>
            <person name="Huang J.-P."/>
            <person name="Huang S.-X."/>
        </authorList>
    </citation>
    <scope>NUCLEOTIDE SEQUENCE [LARGE SCALE GENOMIC DNA]</scope>
    <source>
        <strain evidence="10">KIB-2018</strain>
        <tissue evidence="10">Leaf</tissue>
    </source>
</reference>
<evidence type="ECO:0000256" key="4">
    <source>
        <dbReference type="ARBA" id="ARBA00022723"/>
    </source>
</evidence>
<proteinExistence type="inferred from homology"/>
<comment type="cofactor">
    <cofactor evidence="1 8">
        <name>heme</name>
        <dbReference type="ChEBI" id="CHEBI:30413"/>
    </cofactor>
</comment>
<keyword evidence="7" id="KW-0503">Monooxygenase</keyword>
<dbReference type="Proteomes" id="UP001159364">
    <property type="component" value="Linkage Group LG11"/>
</dbReference>
<keyword evidence="5" id="KW-0560">Oxidoreductase</keyword>
<evidence type="ECO:0000256" key="7">
    <source>
        <dbReference type="ARBA" id="ARBA00023033"/>
    </source>
</evidence>
<keyword evidence="4 8" id="KW-0479">Metal-binding</keyword>
<sequence length="501" mass="57299">MDPDASSWFRSMSSTFSFLFFGFTILFSIFALFLYVVRLRLWCSCEICRSYVTSSWRKDFANLCDWYTHLLRKSPTGTIHLHVLNNIITVNPENIEYMLKTNFENYPKGKPFSTVLGDLLGRGIFNIDGHPWKFQRKMASMELGSVSIRMFAFELITDDIRSRLIPLFSLIAGKEEVLDLQDVFRRFSFDNICKFSFGLDPGCLNLSQPMSKFATAFDTASKLSAERALVPTPVIWKLKRLLSIGSEKKLKEAISMVNELAYAIIEERKRTGFSTNKDLLSRFMASIDDHKYLRDIVISFLLAGRDTIASGLTSFFILLSQHPEVESVIRQEIDSVMTSTPCDDLASFEQMREMHYLNAAIHESLRLYPPVQFDSKFAQEDDVLPDGSFVKRGTRTTYHQYAMGRMDRIWGQDSHEFKPERWLKNGVFVPESLYNFTVFHAGFRVCLGKEMALVEMKSVAVAVVRRFSIRVADSKQVPRFSPGLTATVSGGLPVVIQEIKN</sequence>
<evidence type="ECO:0000256" key="9">
    <source>
        <dbReference type="SAM" id="Phobius"/>
    </source>
</evidence>
<evidence type="ECO:0000313" key="10">
    <source>
        <dbReference type="EMBL" id="KAJ8750151.1"/>
    </source>
</evidence>
<dbReference type="Gene3D" id="1.10.630.10">
    <property type="entry name" value="Cytochrome P450"/>
    <property type="match status" value="1"/>
</dbReference>
<keyword evidence="11" id="KW-1185">Reference proteome</keyword>
<keyword evidence="6 8" id="KW-0408">Iron</keyword>
<evidence type="ECO:0000313" key="11">
    <source>
        <dbReference type="Proteomes" id="UP001159364"/>
    </source>
</evidence>
<dbReference type="GO" id="GO:0016705">
    <property type="term" value="F:oxidoreductase activity, acting on paired donors, with incorporation or reduction of molecular oxygen"/>
    <property type="evidence" value="ECO:0007669"/>
    <property type="project" value="InterPro"/>
</dbReference>
<keyword evidence="9" id="KW-0472">Membrane</keyword>
<feature type="transmembrane region" description="Helical" evidence="9">
    <location>
        <begin position="16"/>
        <end position="37"/>
    </location>
</feature>
<dbReference type="PRINTS" id="PR00465">
    <property type="entry name" value="EP450IV"/>
</dbReference>
<evidence type="ECO:0000256" key="3">
    <source>
        <dbReference type="ARBA" id="ARBA00022617"/>
    </source>
</evidence>
<gene>
    <name evidence="10" type="ORF">K2173_014066</name>
</gene>
<dbReference type="EMBL" id="JAIWQS010000011">
    <property type="protein sequence ID" value="KAJ8750151.1"/>
    <property type="molecule type" value="Genomic_DNA"/>
</dbReference>
<evidence type="ECO:0000256" key="2">
    <source>
        <dbReference type="ARBA" id="ARBA00010617"/>
    </source>
</evidence>
<protein>
    <recommendedName>
        <fullName evidence="12">Cytochrome P450</fullName>
    </recommendedName>
</protein>